<keyword evidence="1" id="KW-0812">Transmembrane</keyword>
<keyword evidence="3" id="KW-1185">Reference proteome</keyword>
<keyword evidence="1" id="KW-0472">Membrane</keyword>
<keyword evidence="1" id="KW-1133">Transmembrane helix</keyword>
<name>A0A419VX76_9BACT</name>
<dbReference type="OrthoDB" id="9978706at2"/>
<organism evidence="2 3">
    <name type="scientific">Mangrovibacterium diazotrophicum</name>
    <dbReference type="NCBI Taxonomy" id="1261403"/>
    <lineage>
        <taxon>Bacteria</taxon>
        <taxon>Pseudomonadati</taxon>
        <taxon>Bacteroidota</taxon>
        <taxon>Bacteroidia</taxon>
        <taxon>Marinilabiliales</taxon>
        <taxon>Prolixibacteraceae</taxon>
        <taxon>Mangrovibacterium</taxon>
    </lineage>
</organism>
<dbReference type="Proteomes" id="UP000283387">
    <property type="component" value="Unassembled WGS sequence"/>
</dbReference>
<dbReference type="RefSeq" id="WP_120274846.1">
    <property type="nucleotide sequence ID" value="NZ_RAPN01000003.1"/>
</dbReference>
<gene>
    <name evidence="2" type="ORF">BC643_3834</name>
</gene>
<evidence type="ECO:0000256" key="1">
    <source>
        <dbReference type="SAM" id="Phobius"/>
    </source>
</evidence>
<dbReference type="EMBL" id="RAPN01000003">
    <property type="protein sequence ID" value="RKD87827.1"/>
    <property type="molecule type" value="Genomic_DNA"/>
</dbReference>
<feature type="transmembrane region" description="Helical" evidence="1">
    <location>
        <begin position="6"/>
        <end position="29"/>
    </location>
</feature>
<dbReference type="AlphaFoldDB" id="A0A419VX76"/>
<feature type="transmembrane region" description="Helical" evidence="1">
    <location>
        <begin position="200"/>
        <end position="218"/>
    </location>
</feature>
<accession>A0A419VX76</accession>
<sequence>MDYTDFGNIWVTLSIFIVSALIFQILALSTYKSDLWEKTDYVWLLLLAFGIIGSTGEVRRLVNAELQYPETTYRISLNHLKRSVDHEYRYYNELVNLDGVEKNFGLERKQACIDFGVWYRTVKMNFDELYPKLLKEPSIDLIEKFRKDYLGTEKFTKYMLETDNRFSYNQLLVEFDEMMEKTSEYQKYQESFNRTSSERVLFILGPLLLAISIAMRLGKVTALIKRKTKSA</sequence>
<proteinExistence type="predicted"/>
<comment type="caution">
    <text evidence="2">The sequence shown here is derived from an EMBL/GenBank/DDBJ whole genome shotgun (WGS) entry which is preliminary data.</text>
</comment>
<feature type="transmembrane region" description="Helical" evidence="1">
    <location>
        <begin position="41"/>
        <end position="62"/>
    </location>
</feature>
<evidence type="ECO:0000313" key="3">
    <source>
        <dbReference type="Proteomes" id="UP000283387"/>
    </source>
</evidence>
<reference evidence="2 3" key="1">
    <citation type="submission" date="2018-09" db="EMBL/GenBank/DDBJ databases">
        <title>Genomic Encyclopedia of Archaeal and Bacterial Type Strains, Phase II (KMG-II): from individual species to whole genera.</title>
        <authorList>
            <person name="Goeker M."/>
        </authorList>
    </citation>
    <scope>NUCLEOTIDE SEQUENCE [LARGE SCALE GENOMIC DNA]</scope>
    <source>
        <strain evidence="2 3">DSM 27148</strain>
    </source>
</reference>
<evidence type="ECO:0000313" key="2">
    <source>
        <dbReference type="EMBL" id="RKD87827.1"/>
    </source>
</evidence>
<protein>
    <submittedName>
        <fullName evidence="2">Uncharacterized protein</fullName>
    </submittedName>
</protein>